<proteinExistence type="predicted"/>
<reference evidence="2 3" key="1">
    <citation type="submission" date="2014-10" db="EMBL/GenBank/DDBJ databases">
        <title>Draft genome sequence of Actinoplanes utahensis NRRL 12052.</title>
        <authorList>
            <person name="Velasco-Bucheli B."/>
            <person name="del Cerro C."/>
            <person name="Hormigo D."/>
            <person name="Garcia J.L."/>
            <person name="Acebal C."/>
            <person name="Arroyo M."/>
            <person name="de la Mata I."/>
        </authorList>
    </citation>
    <scope>NUCLEOTIDE SEQUENCE [LARGE SCALE GENOMIC DNA]</scope>
    <source>
        <strain evidence="2 3">NRRL 12052</strain>
    </source>
</reference>
<dbReference type="InterPro" id="IPR009081">
    <property type="entry name" value="PP-bd_ACP"/>
</dbReference>
<evidence type="ECO:0000313" key="3">
    <source>
        <dbReference type="Proteomes" id="UP000054537"/>
    </source>
</evidence>
<dbReference type="OrthoDB" id="2665189at2"/>
<organism evidence="2 3">
    <name type="scientific">Actinoplanes utahensis</name>
    <dbReference type="NCBI Taxonomy" id="1869"/>
    <lineage>
        <taxon>Bacteria</taxon>
        <taxon>Bacillati</taxon>
        <taxon>Actinomycetota</taxon>
        <taxon>Actinomycetes</taxon>
        <taxon>Micromonosporales</taxon>
        <taxon>Micromonosporaceae</taxon>
        <taxon>Actinoplanes</taxon>
    </lineage>
</organism>
<evidence type="ECO:0000259" key="1">
    <source>
        <dbReference type="PROSITE" id="PS50075"/>
    </source>
</evidence>
<keyword evidence="3" id="KW-1185">Reference proteome</keyword>
<feature type="domain" description="Carrier" evidence="1">
    <location>
        <begin position="4"/>
        <end position="82"/>
    </location>
</feature>
<sequence length="92" mass="9908">MTEASWPERFEAVLRSLIPLLPADEPLAPDLKLQQAGLDSLATVNLLIELEDTFDITFPDEMLKASTVSTPAALWATLDGLIALSGDRSGRG</sequence>
<evidence type="ECO:0000313" key="2">
    <source>
        <dbReference type="EMBL" id="KHD72074.1"/>
    </source>
</evidence>
<accession>A0A0A6UCQ3</accession>
<dbReference type="AlphaFoldDB" id="A0A0A6UCQ3"/>
<dbReference type="PROSITE" id="PS50075">
    <property type="entry name" value="CARRIER"/>
    <property type="match status" value="1"/>
</dbReference>
<dbReference type="SUPFAM" id="SSF47336">
    <property type="entry name" value="ACP-like"/>
    <property type="match status" value="1"/>
</dbReference>
<dbReference type="RefSeq" id="WP_043533858.1">
    <property type="nucleotide sequence ID" value="NZ_BAABKU010000002.1"/>
</dbReference>
<dbReference type="Pfam" id="PF00550">
    <property type="entry name" value="PP-binding"/>
    <property type="match status" value="1"/>
</dbReference>
<gene>
    <name evidence="2" type="ORF">MB27_42280</name>
</gene>
<dbReference type="STRING" id="1869.MB27_42280"/>
<dbReference type="Gene3D" id="1.10.1200.10">
    <property type="entry name" value="ACP-like"/>
    <property type="match status" value="1"/>
</dbReference>
<name>A0A0A6UCQ3_ACTUT</name>
<comment type="caution">
    <text evidence="2">The sequence shown here is derived from an EMBL/GenBank/DDBJ whole genome shotgun (WGS) entry which is preliminary data.</text>
</comment>
<protein>
    <recommendedName>
        <fullName evidence="1">Carrier domain-containing protein</fullName>
    </recommendedName>
</protein>
<dbReference type="EMBL" id="JRTT01000140">
    <property type="protein sequence ID" value="KHD72074.1"/>
    <property type="molecule type" value="Genomic_DNA"/>
</dbReference>
<dbReference type="Proteomes" id="UP000054537">
    <property type="component" value="Unassembled WGS sequence"/>
</dbReference>
<dbReference type="InterPro" id="IPR036736">
    <property type="entry name" value="ACP-like_sf"/>
</dbReference>
<dbReference type="eggNOG" id="COG0236">
    <property type="taxonomic scope" value="Bacteria"/>
</dbReference>